<evidence type="ECO:0000259" key="2">
    <source>
        <dbReference type="Pfam" id="PF11774"/>
    </source>
</evidence>
<name>A0A2N3Y7B0_SACSN</name>
<evidence type="ECO:0000313" key="3">
    <source>
        <dbReference type="EMBL" id="PKW18768.1"/>
    </source>
</evidence>
<dbReference type="Proteomes" id="UP000233786">
    <property type="component" value="Unassembled WGS sequence"/>
</dbReference>
<evidence type="ECO:0000256" key="1">
    <source>
        <dbReference type="SAM" id="MobiDB-lite"/>
    </source>
</evidence>
<organism evidence="3 4">
    <name type="scientific">Saccharopolyspora spinosa</name>
    <dbReference type="NCBI Taxonomy" id="60894"/>
    <lineage>
        <taxon>Bacteria</taxon>
        <taxon>Bacillati</taxon>
        <taxon>Actinomycetota</taxon>
        <taxon>Actinomycetes</taxon>
        <taxon>Pseudonocardiales</taxon>
        <taxon>Pseudonocardiaceae</taxon>
        <taxon>Saccharopolyspora</taxon>
    </lineage>
</organism>
<accession>A0A2N3Y7B0</accession>
<dbReference type="GO" id="GO:0003677">
    <property type="term" value="F:DNA binding"/>
    <property type="evidence" value="ECO:0007669"/>
    <property type="project" value="InterPro"/>
</dbReference>
<feature type="compositionally biased region" description="Polar residues" evidence="1">
    <location>
        <begin position="78"/>
        <end position="89"/>
    </location>
</feature>
<dbReference type="Gene3D" id="3.30.60.230">
    <property type="entry name" value="Lsr2, dimerization domain"/>
    <property type="match status" value="1"/>
</dbReference>
<dbReference type="Pfam" id="PF11774">
    <property type="entry name" value="Lsr2"/>
    <property type="match status" value="1"/>
</dbReference>
<proteinExistence type="predicted"/>
<comment type="caution">
    <text evidence="3">The sequence shown here is derived from an EMBL/GenBank/DDBJ whole genome shotgun (WGS) entry which is preliminary data.</text>
</comment>
<feature type="region of interest" description="Disordered" evidence="1">
    <location>
        <begin position="54"/>
        <end position="146"/>
    </location>
</feature>
<protein>
    <submittedName>
        <fullName evidence="3">Lsr2 protein</fullName>
    </submittedName>
</protein>
<dbReference type="InterPro" id="IPR042261">
    <property type="entry name" value="Lsr2-like_dimerization"/>
</dbReference>
<keyword evidence="4" id="KW-1185">Reference proteome</keyword>
<feature type="compositionally biased region" description="Basic and acidic residues" evidence="1">
    <location>
        <begin position="54"/>
        <end position="77"/>
    </location>
</feature>
<dbReference type="OrthoDB" id="4113332at2"/>
<dbReference type="STRING" id="994479.GCA_000194155_04917"/>
<dbReference type="InterPro" id="IPR024412">
    <property type="entry name" value="Lsr2_dim_dom"/>
</dbReference>
<sequence>MAEKTVVEFVDDIDGSPAEQTMTFSVEGVVYEIDLNAHHAQHLRDLLQRYITHARREPAHRGNRRAEREQRQARETNKGLTAQIRQAAQRTREHLSHQPASEQTDHTDPNPPAEITEITVVEPHTRKEPRNPQHAPELAPPQFSSI</sequence>
<reference evidence="3" key="1">
    <citation type="submission" date="2017-12" db="EMBL/GenBank/DDBJ databases">
        <title>Sequencing the genomes of 1000 Actinobacteria strains.</title>
        <authorList>
            <person name="Klenk H.-P."/>
        </authorList>
    </citation>
    <scope>NUCLEOTIDE SEQUENCE [LARGE SCALE GENOMIC DNA]</scope>
    <source>
        <strain evidence="3">DSM 44228</strain>
    </source>
</reference>
<dbReference type="AlphaFoldDB" id="A0A2N3Y7B0"/>
<evidence type="ECO:0000313" key="4">
    <source>
        <dbReference type="Proteomes" id="UP000233786"/>
    </source>
</evidence>
<dbReference type="RefSeq" id="WP_010310304.1">
    <property type="nucleotide sequence ID" value="NZ_CP061007.1"/>
</dbReference>
<dbReference type="EMBL" id="PJNB01000001">
    <property type="protein sequence ID" value="PKW18768.1"/>
    <property type="molecule type" value="Genomic_DNA"/>
</dbReference>
<gene>
    <name evidence="3" type="ORF">A8926_6896</name>
</gene>
<feature type="domain" description="Lsr2 dimerization" evidence="2">
    <location>
        <begin position="1"/>
        <end position="56"/>
    </location>
</feature>